<protein>
    <submittedName>
        <fullName evidence="1">Smr domain protein</fullName>
    </submittedName>
</protein>
<evidence type="ECO:0000313" key="2">
    <source>
        <dbReference type="Proteomes" id="UP000031184"/>
    </source>
</evidence>
<dbReference type="InterPro" id="IPR036063">
    <property type="entry name" value="Smr_dom_sf"/>
</dbReference>
<dbReference type="SUPFAM" id="SSF160443">
    <property type="entry name" value="SMR domain-like"/>
    <property type="match status" value="1"/>
</dbReference>
<reference evidence="1 2" key="1">
    <citation type="submission" date="2013-08" db="EMBL/GenBank/DDBJ databases">
        <title>An opportunistic ruminal bacterium that causes liver abscesses in cattle.</title>
        <authorList>
            <person name="Benahmed F.H."/>
            <person name="Rasmussen M."/>
            <person name="Harbottle H."/>
            <person name="Soppet D."/>
            <person name="Nagaraja T.G."/>
            <person name="Davidson M."/>
        </authorList>
    </citation>
    <scope>NUCLEOTIDE SEQUENCE [LARGE SCALE GENOMIC DNA]</scope>
    <source>
        <strain evidence="1 2">B35</strain>
    </source>
</reference>
<dbReference type="OrthoDB" id="88801at2"/>
<dbReference type="Proteomes" id="UP000031184">
    <property type="component" value="Unassembled WGS sequence"/>
</dbReference>
<proteinExistence type="predicted"/>
<dbReference type="RefSeq" id="WP_039122680.1">
    <property type="nucleotide sequence ID" value="NZ_AOJP01000014.1"/>
</dbReference>
<accession>A0A017H2Q4</accession>
<dbReference type="PROSITE" id="PS50828">
    <property type="entry name" value="SMR"/>
    <property type="match status" value="1"/>
</dbReference>
<dbReference type="InterPro" id="IPR002625">
    <property type="entry name" value="Smr_dom"/>
</dbReference>
<dbReference type="SMART" id="SM00463">
    <property type="entry name" value="SMR"/>
    <property type="match status" value="1"/>
</dbReference>
<dbReference type="Pfam" id="PF01713">
    <property type="entry name" value="Smr"/>
    <property type="match status" value="1"/>
</dbReference>
<name>A0A017H2Q4_9FUSO</name>
<organism evidence="1 2">
    <name type="scientific">Fusobacterium necrophorum subsp. funduliforme B35</name>
    <dbReference type="NCBI Taxonomy" id="1226633"/>
    <lineage>
        <taxon>Bacteria</taxon>
        <taxon>Fusobacteriati</taxon>
        <taxon>Fusobacteriota</taxon>
        <taxon>Fusobacteriia</taxon>
        <taxon>Fusobacteriales</taxon>
        <taxon>Fusobacteriaceae</taxon>
        <taxon>Fusobacterium</taxon>
    </lineage>
</organism>
<gene>
    <name evidence="1" type="ORF">C095_12100</name>
</gene>
<dbReference type="EMBL" id="AUZI01000032">
    <property type="protein sequence ID" value="KID48125.1"/>
    <property type="molecule type" value="Genomic_DNA"/>
</dbReference>
<comment type="caution">
    <text evidence="1">The sequence shown here is derived from an EMBL/GenBank/DDBJ whole genome shotgun (WGS) entry which is preliminary data.</text>
</comment>
<dbReference type="AlphaFoldDB" id="A0A017H2Q4"/>
<sequence>MYKEIDLHGMNYEDALRIFIQKYNEMIRKKEKKEICVIHGYGSKRLDNSAVLREKLRKFLSKQKGKLFYRVDLNPGVTYVMPIMLLEERGKRKK</sequence>
<dbReference type="PATRIC" id="fig|1226633.4.peg.2430"/>
<evidence type="ECO:0000313" key="1">
    <source>
        <dbReference type="EMBL" id="KID48125.1"/>
    </source>
</evidence>
<dbReference type="Gene3D" id="3.30.1370.110">
    <property type="match status" value="1"/>
</dbReference>